<evidence type="ECO:0000313" key="2">
    <source>
        <dbReference type="Proteomes" id="UP000619293"/>
    </source>
</evidence>
<dbReference type="EMBL" id="BONG01000004">
    <property type="protein sequence ID" value="GIF87484.1"/>
    <property type="molecule type" value="Genomic_DNA"/>
</dbReference>
<comment type="caution">
    <text evidence="1">The sequence shown here is derived from an EMBL/GenBank/DDBJ whole genome shotgun (WGS) entry which is preliminary data.</text>
</comment>
<keyword evidence="2" id="KW-1185">Reference proteome</keyword>
<evidence type="ECO:0008006" key="3">
    <source>
        <dbReference type="Google" id="ProtNLM"/>
    </source>
</evidence>
<gene>
    <name evidence="1" type="ORF">Cch02nite_09280</name>
</gene>
<dbReference type="CDD" id="cd07814">
    <property type="entry name" value="SRPBCC_CalC_Aha1-like"/>
    <property type="match status" value="1"/>
</dbReference>
<protein>
    <recommendedName>
        <fullName evidence="3">ATPase</fullName>
    </recommendedName>
</protein>
<dbReference type="SUPFAM" id="SSF55961">
    <property type="entry name" value="Bet v1-like"/>
    <property type="match status" value="1"/>
</dbReference>
<dbReference type="Proteomes" id="UP000619293">
    <property type="component" value="Unassembled WGS sequence"/>
</dbReference>
<dbReference type="AlphaFoldDB" id="A0A8J3K133"/>
<dbReference type="Gene3D" id="3.30.530.20">
    <property type="match status" value="1"/>
</dbReference>
<name>A0A8J3K133_9ACTN</name>
<reference evidence="1 2" key="1">
    <citation type="submission" date="2021-01" db="EMBL/GenBank/DDBJ databases">
        <title>Whole genome shotgun sequence of Catellatospora chokoriensis NBRC 107358.</title>
        <authorList>
            <person name="Komaki H."/>
            <person name="Tamura T."/>
        </authorList>
    </citation>
    <scope>NUCLEOTIDE SEQUENCE [LARGE SCALE GENOMIC DNA]</scope>
    <source>
        <strain evidence="1 2">NBRC 107358</strain>
    </source>
</reference>
<sequence length="237" mass="26258">MGKKFEIVREGELRTTPEEYWDAITTGNGGWLWPMEFEPRVGGAAAFGGTVTAWEPPHHLTSRMDGDNGWFNQVEHTVEGRDGGRTWFRYVHSGVFTDDWDNQYDGAGQHTDFYLHTLGQYLAHFSRRPVVYTSTDAPASSNSPDGFTTLRGALGLTGQTRQDDTVQVALPGGQTEAVVDYLHPNFVGLRTQDALYRFFGRNAFGAPVGVAVHHFDANADAAAEQKALEEWLQGVYA</sequence>
<evidence type="ECO:0000313" key="1">
    <source>
        <dbReference type="EMBL" id="GIF87484.1"/>
    </source>
</evidence>
<dbReference type="InterPro" id="IPR023393">
    <property type="entry name" value="START-like_dom_sf"/>
</dbReference>
<accession>A0A8J3K133</accession>
<dbReference type="RefSeq" id="WP_191841253.1">
    <property type="nucleotide sequence ID" value="NZ_BAAALB010000014.1"/>
</dbReference>
<organism evidence="1 2">
    <name type="scientific">Catellatospora chokoriensis</name>
    <dbReference type="NCBI Taxonomy" id="310353"/>
    <lineage>
        <taxon>Bacteria</taxon>
        <taxon>Bacillati</taxon>
        <taxon>Actinomycetota</taxon>
        <taxon>Actinomycetes</taxon>
        <taxon>Micromonosporales</taxon>
        <taxon>Micromonosporaceae</taxon>
        <taxon>Catellatospora</taxon>
    </lineage>
</organism>
<proteinExistence type="predicted"/>